<feature type="region of interest" description="Disordered" evidence="1">
    <location>
        <begin position="48"/>
        <end position="92"/>
    </location>
</feature>
<evidence type="ECO:0000256" key="2">
    <source>
        <dbReference type="SAM" id="SignalP"/>
    </source>
</evidence>
<feature type="chain" id="PRO_5015473943" evidence="2">
    <location>
        <begin position="24"/>
        <end position="92"/>
    </location>
</feature>
<organism evidence="3 4">
    <name type="scientific">Solimicrobium silvestre</name>
    <dbReference type="NCBI Taxonomy" id="2099400"/>
    <lineage>
        <taxon>Bacteria</taxon>
        <taxon>Pseudomonadati</taxon>
        <taxon>Pseudomonadota</taxon>
        <taxon>Betaproteobacteria</taxon>
        <taxon>Burkholderiales</taxon>
        <taxon>Oxalobacteraceae</taxon>
        <taxon>Solimicrobium</taxon>
    </lineage>
</organism>
<feature type="signal peptide" evidence="2">
    <location>
        <begin position="1"/>
        <end position="23"/>
    </location>
</feature>
<evidence type="ECO:0000313" key="4">
    <source>
        <dbReference type="Proteomes" id="UP000237839"/>
    </source>
</evidence>
<accession>A0A2S9H5J8</accession>
<evidence type="ECO:0000256" key="1">
    <source>
        <dbReference type="SAM" id="MobiDB-lite"/>
    </source>
</evidence>
<dbReference type="InterPro" id="IPR018740">
    <property type="entry name" value="DUF2282_membr"/>
</dbReference>
<comment type="caution">
    <text evidence="3">The sequence shown here is derived from an EMBL/GenBank/DDBJ whole genome shotgun (WGS) entry which is preliminary data.</text>
</comment>
<dbReference type="AlphaFoldDB" id="A0A2S9H5J8"/>
<feature type="compositionally biased region" description="Basic and acidic residues" evidence="1">
    <location>
        <begin position="83"/>
        <end position="92"/>
    </location>
</feature>
<reference evidence="3 4" key="1">
    <citation type="submission" date="2018-02" db="EMBL/GenBank/DDBJ databases">
        <title>Solimicrobium silvestre gen. nov., sp. nov., isolated from alpine forest soil.</title>
        <authorList>
            <person name="Margesin R."/>
            <person name="Albuquerque L."/>
            <person name="Zhang D.-C."/>
            <person name="Froufe H.J.C."/>
            <person name="Severino R."/>
            <person name="Roxo I."/>
            <person name="Egas C."/>
            <person name="Da Costa M.S."/>
        </authorList>
    </citation>
    <scope>NUCLEOTIDE SEQUENCE [LARGE SCALE GENOMIC DNA]</scope>
    <source>
        <strain evidence="3 4">S20-91</strain>
    </source>
</reference>
<dbReference type="Proteomes" id="UP000237839">
    <property type="component" value="Unassembled WGS sequence"/>
</dbReference>
<dbReference type="RefSeq" id="WP_105530102.1">
    <property type="nucleotide sequence ID" value="NZ_PUGF01000001.1"/>
</dbReference>
<evidence type="ECO:0000313" key="3">
    <source>
        <dbReference type="EMBL" id="PRC95228.1"/>
    </source>
</evidence>
<protein>
    <submittedName>
        <fullName evidence="3">Putative integral membrane protein</fullName>
    </submittedName>
</protein>
<keyword evidence="2" id="KW-0732">Signal</keyword>
<keyword evidence="4" id="KW-1185">Reference proteome</keyword>
<sequence length="92" mass="9061">MTKNNALIAVALAGLMSSGFAAAADATAGGAKMEKCFGVAKAGQNDCASKAGGHSCAGQSKKDLSPNDWKNVPAGTCASMGGKVEEMKPAAK</sequence>
<dbReference type="OrthoDB" id="1551288at2"/>
<gene>
    <name evidence="3" type="ORF">S2091_0423</name>
</gene>
<proteinExistence type="predicted"/>
<dbReference type="EMBL" id="PUGF01000001">
    <property type="protein sequence ID" value="PRC95228.1"/>
    <property type="molecule type" value="Genomic_DNA"/>
</dbReference>
<dbReference type="Pfam" id="PF10048">
    <property type="entry name" value="DUF2282"/>
    <property type="match status" value="1"/>
</dbReference>
<name>A0A2S9H5J8_9BURK</name>